<dbReference type="InterPro" id="IPR021133">
    <property type="entry name" value="HEAT_type_2"/>
</dbReference>
<feature type="domain" description="Tubulin-folding cofactor D ARM repeats" evidence="4">
    <location>
        <begin position="315"/>
        <end position="574"/>
    </location>
</feature>
<dbReference type="Gene3D" id="1.25.10.10">
    <property type="entry name" value="Leucine-rich Repeat Variant"/>
    <property type="match status" value="1"/>
</dbReference>
<keyword evidence="6" id="KW-1185">Reference proteome</keyword>
<evidence type="ECO:0000313" key="5">
    <source>
        <dbReference type="EMBL" id="KAH6594487.1"/>
    </source>
</evidence>
<dbReference type="Pfam" id="PF12612">
    <property type="entry name" value="TFCD_C"/>
    <property type="match status" value="1"/>
</dbReference>
<dbReference type="PANTHER" id="PTHR12658">
    <property type="entry name" value="BETA-TUBULIN COFACTOR D"/>
    <property type="match status" value="1"/>
</dbReference>
<dbReference type="PANTHER" id="PTHR12658:SF0">
    <property type="entry name" value="TUBULIN-SPECIFIC CHAPERONE D"/>
    <property type="match status" value="1"/>
</dbReference>
<dbReference type="Pfam" id="PF25767">
    <property type="entry name" value="ARM_TBCD_2nd"/>
    <property type="match status" value="1"/>
</dbReference>
<feature type="domain" description="Tubulin-folding cofactor D C-terminal" evidence="3">
    <location>
        <begin position="944"/>
        <end position="1128"/>
    </location>
</feature>
<accession>A0ABQ8FCP6</accession>
<feature type="repeat" description="HEAT" evidence="2">
    <location>
        <begin position="392"/>
        <end position="429"/>
    </location>
</feature>
<evidence type="ECO:0000256" key="1">
    <source>
        <dbReference type="ARBA" id="ARBA00023186"/>
    </source>
</evidence>
<sequence>MSPAAIAPWDPMVDVEAVSYNYDSNELISNTAAFGERDEFMAGIAALWVAVDNALATNPLGTATFVWSSPMENQLHRLLYIMDKYLEMPQLLDPYIENIVTPIITRLLAGIKAFHTHPRPLQMLLVELWRPFFTIVCHLAKNQGYKTVLHFFTHEVSDLEPCLDFLQFLGPEKSLARHWQSRYVLLLWVSLIAMVPFDLTRVDSGKADGRMLVDRMLDVGKQFLDSPGKEYEGASIFIMRILSRKDSSQTHLLPFIEESFETIRMAEDIFTIRGVMAALCSVYKYGPRSLLLSTVHHVGTCCNLMSDRRVNQNALMRKQVVKLAQRIALCAIKPRVASWRYQRGSRSLAENLAFAQGDAASSKQNVPVLTKTPITTQEAEAYDEIPDEIEDIINVLLNGLRDKDTIVRWTSAKGVGRISNRLSKDYVDDIVGSIFEILSEDVDLIDSSPLKSKITGVSDASWHGSCLALAELIRRGLLLPDRLKECIPWILRGLTFDQRKGKHSVGSHVRDAACYVCWSLARAYAPDVLAPYAMELAQSLVVVSLTDREINIRRASAAAFQENVGRHGLFPHGITIVGIADYFSLGNRTNVYTEISPTVAKYPEYASSIINYLATSCREHWDMDMRILSSKSIGILTSIRPDYVTENVLSEMIKGIHSQELEIRHASLLFTAEILHTLSASNNGVWPIHHLENYLKPAFFSLKAFHPTHTESFGSDLTRIAGALLIEVLASSGAIQALSECGIEEFDDVLAMWWLFLDSSIDRSEEVLQKNTAQAICCLSKFAGISSERFESYIRGLAFTSMPTRRRGVALVFASATLETITSNAKEIIQALSVATHVNKDQVYNDAEARRNAIHALTSISLKYNRQLIQDLPDGCLGTIITTLLAGTEDYSTDSRGDVGSWIREASIHGLVQVLTLVSLIESEASSNIGKPILSAIDSSTRRDIVANLCLQSVEKIDRLRGAAGVALHSLLWEHPTLDFPSRDAMQCAIPLDLQINWLNTKEVYPLMSKIMCIDDYANSVLLGIIVSIGGLTESLVRSATSSLMEFVTQLPLSINNSSFILTLDAFLDRFVLLFGKFKRDERVSISILEVLDLLLTRGVILSSHTRHVVALFDFTKAEVLKSKNVRKLTVGIKVFAGFAGLVDSTVPEVITVQKRSLNQLILYLAHPYPKVRRAVSEALYLVVSTSLQQLVISADSLEMAEDVLLTTDWDSAPLEDLKGLRSQIQTSLEY</sequence>
<dbReference type="InterPro" id="IPR058033">
    <property type="entry name" value="ARM_TBCD_2nd"/>
</dbReference>
<dbReference type="Proteomes" id="UP001648503">
    <property type="component" value="Unassembled WGS sequence"/>
</dbReference>
<organism evidence="5 6">
    <name type="scientific">Batrachochytrium salamandrivorans</name>
    <dbReference type="NCBI Taxonomy" id="1357716"/>
    <lineage>
        <taxon>Eukaryota</taxon>
        <taxon>Fungi</taxon>
        <taxon>Fungi incertae sedis</taxon>
        <taxon>Chytridiomycota</taxon>
        <taxon>Chytridiomycota incertae sedis</taxon>
        <taxon>Chytridiomycetes</taxon>
        <taxon>Rhizophydiales</taxon>
        <taxon>Rhizophydiales incertae sedis</taxon>
        <taxon>Batrachochytrium</taxon>
    </lineage>
</organism>
<dbReference type="InterPro" id="IPR016024">
    <property type="entry name" value="ARM-type_fold"/>
</dbReference>
<evidence type="ECO:0000313" key="6">
    <source>
        <dbReference type="Proteomes" id="UP001648503"/>
    </source>
</evidence>
<name>A0ABQ8FCP6_9FUNG</name>
<evidence type="ECO:0000259" key="4">
    <source>
        <dbReference type="Pfam" id="PF25767"/>
    </source>
</evidence>
<dbReference type="Pfam" id="PF23579">
    <property type="entry name" value="ARM_TBCD"/>
    <property type="match status" value="1"/>
</dbReference>
<dbReference type="SUPFAM" id="SSF48371">
    <property type="entry name" value="ARM repeat"/>
    <property type="match status" value="2"/>
</dbReference>
<dbReference type="InterPro" id="IPR033162">
    <property type="entry name" value="TBCD"/>
</dbReference>
<dbReference type="PROSITE" id="PS50077">
    <property type="entry name" value="HEAT_REPEAT"/>
    <property type="match status" value="1"/>
</dbReference>
<comment type="caution">
    <text evidence="5">The sequence shown here is derived from an EMBL/GenBank/DDBJ whole genome shotgun (WGS) entry which is preliminary data.</text>
</comment>
<keyword evidence="1" id="KW-0143">Chaperone</keyword>
<proteinExistence type="predicted"/>
<gene>
    <name evidence="5" type="ORF">BASA50_006585</name>
</gene>
<dbReference type="EMBL" id="JAFCIX010000333">
    <property type="protein sequence ID" value="KAH6594487.1"/>
    <property type="molecule type" value="Genomic_DNA"/>
</dbReference>
<reference evidence="5 6" key="1">
    <citation type="submission" date="2021-02" db="EMBL/GenBank/DDBJ databases">
        <title>Variation within the Batrachochytrium salamandrivorans European outbreak.</title>
        <authorList>
            <person name="Kelly M."/>
            <person name="Pasmans F."/>
            <person name="Shea T.P."/>
            <person name="Munoz J.F."/>
            <person name="Carranza S."/>
            <person name="Cuomo C.A."/>
            <person name="Martel A."/>
        </authorList>
    </citation>
    <scope>NUCLEOTIDE SEQUENCE [LARGE SCALE GENOMIC DNA]</scope>
    <source>
        <strain evidence="5 6">AMFP18/2</strain>
    </source>
</reference>
<evidence type="ECO:0000259" key="3">
    <source>
        <dbReference type="Pfam" id="PF12612"/>
    </source>
</evidence>
<protein>
    <recommendedName>
        <fullName evidence="7">Tubulin-specific chaperone D</fullName>
    </recommendedName>
</protein>
<dbReference type="InterPro" id="IPR022577">
    <property type="entry name" value="TBCD_C"/>
</dbReference>
<evidence type="ECO:0000256" key="2">
    <source>
        <dbReference type="PROSITE-ProRule" id="PRU00103"/>
    </source>
</evidence>
<evidence type="ECO:0008006" key="7">
    <source>
        <dbReference type="Google" id="ProtNLM"/>
    </source>
</evidence>
<dbReference type="InterPro" id="IPR011989">
    <property type="entry name" value="ARM-like"/>
</dbReference>